<gene>
    <name evidence="4" type="ORF">PVAG01_11127</name>
</gene>
<proteinExistence type="predicted"/>
<keyword evidence="3" id="KW-0732">Signal</keyword>
<feature type="signal peptide" evidence="3">
    <location>
        <begin position="1"/>
        <end position="16"/>
    </location>
</feature>
<keyword evidence="5" id="KW-1185">Reference proteome</keyword>
<dbReference type="Proteomes" id="UP001629113">
    <property type="component" value="Unassembled WGS sequence"/>
</dbReference>
<dbReference type="InterPro" id="IPR000675">
    <property type="entry name" value="Cutinase/axe"/>
</dbReference>
<dbReference type="Gene3D" id="3.40.50.1820">
    <property type="entry name" value="alpha/beta hydrolase"/>
    <property type="match status" value="1"/>
</dbReference>
<accession>A0ABR4P1Q1</accession>
<keyword evidence="2" id="KW-1015">Disulfide bond</keyword>
<dbReference type="EMBL" id="JBFCZG010000011">
    <property type="protein sequence ID" value="KAL3417127.1"/>
    <property type="molecule type" value="Genomic_DNA"/>
</dbReference>
<evidence type="ECO:0000256" key="1">
    <source>
        <dbReference type="ARBA" id="ARBA00022801"/>
    </source>
</evidence>
<comment type="caution">
    <text evidence="4">The sequence shown here is derived from an EMBL/GenBank/DDBJ whole genome shotgun (WGS) entry which is preliminary data.</text>
</comment>
<feature type="chain" id="PRO_5046813637" evidence="3">
    <location>
        <begin position="17"/>
        <end position="220"/>
    </location>
</feature>
<organism evidence="4 5">
    <name type="scientific">Phlyctema vagabunda</name>
    <dbReference type="NCBI Taxonomy" id="108571"/>
    <lineage>
        <taxon>Eukaryota</taxon>
        <taxon>Fungi</taxon>
        <taxon>Dikarya</taxon>
        <taxon>Ascomycota</taxon>
        <taxon>Pezizomycotina</taxon>
        <taxon>Leotiomycetes</taxon>
        <taxon>Helotiales</taxon>
        <taxon>Dermateaceae</taxon>
        <taxon>Phlyctema</taxon>
    </lineage>
</organism>
<keyword evidence="1" id="KW-0378">Hydrolase</keyword>
<dbReference type="SMART" id="SM01110">
    <property type="entry name" value="Cutinase"/>
    <property type="match status" value="1"/>
</dbReference>
<name>A0ABR4P1Q1_9HELO</name>
<dbReference type="Pfam" id="PF01083">
    <property type="entry name" value="Cutinase"/>
    <property type="match status" value="1"/>
</dbReference>
<dbReference type="InterPro" id="IPR029058">
    <property type="entry name" value="AB_hydrolase_fold"/>
</dbReference>
<evidence type="ECO:0000313" key="4">
    <source>
        <dbReference type="EMBL" id="KAL3417127.1"/>
    </source>
</evidence>
<evidence type="ECO:0000256" key="2">
    <source>
        <dbReference type="ARBA" id="ARBA00023157"/>
    </source>
</evidence>
<evidence type="ECO:0000256" key="3">
    <source>
        <dbReference type="SAM" id="SignalP"/>
    </source>
</evidence>
<dbReference type="SUPFAM" id="SSF53474">
    <property type="entry name" value="alpha/beta-Hydrolases"/>
    <property type="match status" value="1"/>
</dbReference>
<dbReference type="PANTHER" id="PTHR33630:SF9">
    <property type="entry name" value="CUTINASE 4"/>
    <property type="match status" value="1"/>
</dbReference>
<sequence>MRLLALLVSPLPLILAIPTTAPSGSCAAVTVITARGSTEAQGEGIMGGLAGSIQSGSKQTVSRTAVVYPATLNPYASSVAAGVKAMTAAVKDAVDKCPGQKIVLLGYSQGAQCAGDTLGGGSAAAIDFNTYGSKVKAVIMYGDPRSSSSQTAIHVGTCKGNSINPRSANQALTAYNGVTKSYCDSGDPFCCSGGDMSAHLGYFNKYNSAALQFVLAQIGG</sequence>
<reference evidence="4 5" key="1">
    <citation type="submission" date="2024-06" db="EMBL/GenBank/DDBJ databases">
        <title>Complete genome of Phlyctema vagabunda strain 19-DSS-EL-015.</title>
        <authorList>
            <person name="Fiorenzani C."/>
        </authorList>
    </citation>
    <scope>NUCLEOTIDE SEQUENCE [LARGE SCALE GENOMIC DNA]</scope>
    <source>
        <strain evidence="4 5">19-DSS-EL-015</strain>
    </source>
</reference>
<evidence type="ECO:0000313" key="5">
    <source>
        <dbReference type="Proteomes" id="UP001629113"/>
    </source>
</evidence>
<dbReference type="PANTHER" id="PTHR33630">
    <property type="entry name" value="CUTINASE RV1984C-RELATED-RELATED"/>
    <property type="match status" value="1"/>
</dbReference>
<protein>
    <submittedName>
        <fullName evidence="4">Acetylxylan esterase 2</fullName>
    </submittedName>
</protein>